<name>A0A9D4LAT4_DREPO</name>
<sequence length="72" mass="7709">MSAGDIGVLTASKTSYTSCKYQSFVGGLIVGQNMSLMVNLFRTEEQTNEKMDTQIAICLLAPVKVGLVSGDF</sequence>
<keyword evidence="2" id="KW-1185">Reference proteome</keyword>
<dbReference type="AlphaFoldDB" id="A0A9D4LAT4"/>
<organism evidence="1 2">
    <name type="scientific">Dreissena polymorpha</name>
    <name type="common">Zebra mussel</name>
    <name type="synonym">Mytilus polymorpha</name>
    <dbReference type="NCBI Taxonomy" id="45954"/>
    <lineage>
        <taxon>Eukaryota</taxon>
        <taxon>Metazoa</taxon>
        <taxon>Spiralia</taxon>
        <taxon>Lophotrochozoa</taxon>
        <taxon>Mollusca</taxon>
        <taxon>Bivalvia</taxon>
        <taxon>Autobranchia</taxon>
        <taxon>Heteroconchia</taxon>
        <taxon>Euheterodonta</taxon>
        <taxon>Imparidentia</taxon>
        <taxon>Neoheterodontei</taxon>
        <taxon>Myida</taxon>
        <taxon>Dreissenoidea</taxon>
        <taxon>Dreissenidae</taxon>
        <taxon>Dreissena</taxon>
    </lineage>
</organism>
<reference evidence="1" key="2">
    <citation type="submission" date="2020-11" db="EMBL/GenBank/DDBJ databases">
        <authorList>
            <person name="McCartney M.A."/>
            <person name="Auch B."/>
            <person name="Kono T."/>
            <person name="Mallez S."/>
            <person name="Becker A."/>
            <person name="Gohl D.M."/>
            <person name="Silverstein K.A.T."/>
            <person name="Koren S."/>
            <person name="Bechman K.B."/>
            <person name="Herman A."/>
            <person name="Abrahante J.E."/>
            <person name="Garbe J."/>
        </authorList>
    </citation>
    <scope>NUCLEOTIDE SEQUENCE</scope>
    <source>
        <strain evidence="1">Duluth1</strain>
        <tissue evidence="1">Whole animal</tissue>
    </source>
</reference>
<comment type="caution">
    <text evidence="1">The sequence shown here is derived from an EMBL/GenBank/DDBJ whole genome shotgun (WGS) entry which is preliminary data.</text>
</comment>
<gene>
    <name evidence="1" type="ORF">DPMN_096269</name>
</gene>
<proteinExistence type="predicted"/>
<accession>A0A9D4LAT4</accession>
<reference evidence="1" key="1">
    <citation type="journal article" date="2019" name="bioRxiv">
        <title>The Genome of the Zebra Mussel, Dreissena polymorpha: A Resource for Invasive Species Research.</title>
        <authorList>
            <person name="McCartney M.A."/>
            <person name="Auch B."/>
            <person name="Kono T."/>
            <person name="Mallez S."/>
            <person name="Zhang Y."/>
            <person name="Obille A."/>
            <person name="Becker A."/>
            <person name="Abrahante J.E."/>
            <person name="Garbe J."/>
            <person name="Badalamenti J.P."/>
            <person name="Herman A."/>
            <person name="Mangelson H."/>
            <person name="Liachko I."/>
            <person name="Sullivan S."/>
            <person name="Sone E.D."/>
            <person name="Koren S."/>
            <person name="Silverstein K.A.T."/>
            <person name="Beckman K.B."/>
            <person name="Gohl D.M."/>
        </authorList>
    </citation>
    <scope>NUCLEOTIDE SEQUENCE</scope>
    <source>
        <strain evidence="1">Duluth1</strain>
        <tissue evidence="1">Whole animal</tissue>
    </source>
</reference>
<evidence type="ECO:0000313" key="2">
    <source>
        <dbReference type="Proteomes" id="UP000828390"/>
    </source>
</evidence>
<protein>
    <submittedName>
        <fullName evidence="1">Uncharacterized protein</fullName>
    </submittedName>
</protein>
<evidence type="ECO:0000313" key="1">
    <source>
        <dbReference type="EMBL" id="KAH3853737.1"/>
    </source>
</evidence>
<dbReference type="EMBL" id="JAIWYP010000003">
    <property type="protein sequence ID" value="KAH3853737.1"/>
    <property type="molecule type" value="Genomic_DNA"/>
</dbReference>
<dbReference type="Proteomes" id="UP000828390">
    <property type="component" value="Unassembled WGS sequence"/>
</dbReference>